<dbReference type="AlphaFoldDB" id="A0A5Q0CB16"/>
<dbReference type="KEGG" id="rgr:FZ934_19860"/>
<accession>A0A5Q0CB16</accession>
<dbReference type="OrthoDB" id="8398612at2"/>
<sequence>MDDAARLNVIALPKGEFMPAAYPSDMSTDDLGASDVIVTWENHDEIVELFRRANSVSVQISELWQIKKGGRLSQEDVDFLADLMSLQARLSKTLSQVI</sequence>
<protein>
    <submittedName>
        <fullName evidence="1">Uncharacterized protein</fullName>
    </submittedName>
</protein>
<proteinExistence type="predicted"/>
<reference evidence="1 2" key="1">
    <citation type="submission" date="2019-08" db="EMBL/GenBank/DDBJ databases">
        <title>Prosopis cineraria nodule microbiome.</title>
        <authorList>
            <person name="Ali R."/>
            <person name="Chaluvadi S.R."/>
            <person name="Wang X."/>
        </authorList>
    </citation>
    <scope>NUCLEOTIDE SEQUENCE [LARGE SCALE GENOMIC DNA]</scope>
    <source>
        <strain evidence="1 2">BG7</strain>
        <plasmid evidence="1 2">unnamed</plasmid>
    </source>
</reference>
<dbReference type="EMBL" id="CP043499">
    <property type="protein sequence ID" value="QFY62642.1"/>
    <property type="molecule type" value="Genomic_DNA"/>
</dbReference>
<evidence type="ECO:0000313" key="1">
    <source>
        <dbReference type="EMBL" id="QFY62642.1"/>
    </source>
</evidence>
<evidence type="ECO:0000313" key="2">
    <source>
        <dbReference type="Proteomes" id="UP000326881"/>
    </source>
</evidence>
<keyword evidence="1" id="KW-0614">Plasmid</keyword>
<dbReference type="Proteomes" id="UP000326881">
    <property type="component" value="Plasmid unnamed"/>
</dbReference>
<dbReference type="RefSeq" id="WP_153272631.1">
    <property type="nucleotide sequence ID" value="NZ_CP043499.1"/>
</dbReference>
<geneLocation type="plasmid" evidence="1 2">
    <name>unnamed</name>
</geneLocation>
<keyword evidence="2" id="KW-1185">Reference proteome</keyword>
<gene>
    <name evidence="1" type="ORF">FZ934_19860</name>
</gene>
<name>A0A5Q0CB16_9HYPH</name>
<organism evidence="1 2">
    <name type="scientific">Rhizobium grahamii</name>
    <dbReference type="NCBI Taxonomy" id="1120045"/>
    <lineage>
        <taxon>Bacteria</taxon>
        <taxon>Pseudomonadati</taxon>
        <taxon>Pseudomonadota</taxon>
        <taxon>Alphaproteobacteria</taxon>
        <taxon>Hyphomicrobiales</taxon>
        <taxon>Rhizobiaceae</taxon>
        <taxon>Rhizobium/Agrobacterium group</taxon>
        <taxon>Rhizobium</taxon>
    </lineage>
</organism>